<gene>
    <name evidence="1" type="ORF">ElyMa_006616100</name>
</gene>
<evidence type="ECO:0000313" key="1">
    <source>
        <dbReference type="EMBL" id="GFS09252.1"/>
    </source>
</evidence>
<protein>
    <submittedName>
        <fullName evidence="1">Uncharacterized protein</fullName>
    </submittedName>
</protein>
<evidence type="ECO:0000313" key="2">
    <source>
        <dbReference type="Proteomes" id="UP000762676"/>
    </source>
</evidence>
<name>A0AAV4IKH7_9GAST</name>
<dbReference type="EMBL" id="BMAT01013285">
    <property type="protein sequence ID" value="GFS09252.1"/>
    <property type="molecule type" value="Genomic_DNA"/>
</dbReference>
<dbReference type="AlphaFoldDB" id="A0AAV4IKH7"/>
<keyword evidence="2" id="KW-1185">Reference proteome</keyword>
<proteinExistence type="predicted"/>
<dbReference type="Proteomes" id="UP000762676">
    <property type="component" value="Unassembled WGS sequence"/>
</dbReference>
<accession>A0AAV4IKH7</accession>
<reference evidence="1 2" key="1">
    <citation type="journal article" date="2021" name="Elife">
        <title>Chloroplast acquisition without the gene transfer in kleptoplastic sea slugs, Plakobranchus ocellatus.</title>
        <authorList>
            <person name="Maeda T."/>
            <person name="Takahashi S."/>
            <person name="Yoshida T."/>
            <person name="Shimamura S."/>
            <person name="Takaki Y."/>
            <person name="Nagai Y."/>
            <person name="Toyoda A."/>
            <person name="Suzuki Y."/>
            <person name="Arimoto A."/>
            <person name="Ishii H."/>
            <person name="Satoh N."/>
            <person name="Nishiyama T."/>
            <person name="Hasebe M."/>
            <person name="Maruyama T."/>
            <person name="Minagawa J."/>
            <person name="Obokata J."/>
            <person name="Shigenobu S."/>
        </authorList>
    </citation>
    <scope>NUCLEOTIDE SEQUENCE [LARGE SCALE GENOMIC DNA]</scope>
</reference>
<comment type="caution">
    <text evidence="1">The sequence shown here is derived from an EMBL/GenBank/DDBJ whole genome shotgun (WGS) entry which is preliminary data.</text>
</comment>
<sequence length="104" mass="11812">MWYLTKSCDCLGAKNLFYLKDTVLFLFYIRSIGSDDVQQQEAESTGEISADTQPKQTYALELLELDRRIIKVRFKKLKEVVSKIKSLLPVDDIAASATLTFQAS</sequence>
<organism evidence="1 2">
    <name type="scientific">Elysia marginata</name>
    <dbReference type="NCBI Taxonomy" id="1093978"/>
    <lineage>
        <taxon>Eukaryota</taxon>
        <taxon>Metazoa</taxon>
        <taxon>Spiralia</taxon>
        <taxon>Lophotrochozoa</taxon>
        <taxon>Mollusca</taxon>
        <taxon>Gastropoda</taxon>
        <taxon>Heterobranchia</taxon>
        <taxon>Euthyneura</taxon>
        <taxon>Panpulmonata</taxon>
        <taxon>Sacoglossa</taxon>
        <taxon>Placobranchoidea</taxon>
        <taxon>Plakobranchidae</taxon>
        <taxon>Elysia</taxon>
    </lineage>
</organism>